<comment type="subcellular location">
    <subcellularLocation>
        <location evidence="1">Membrane</location>
        <topology evidence="1">Multi-pass membrane protein</topology>
    </subcellularLocation>
</comment>
<feature type="transmembrane region" description="Helical" evidence="6">
    <location>
        <begin position="132"/>
        <end position="149"/>
    </location>
</feature>
<feature type="transmembrane region" description="Helical" evidence="6">
    <location>
        <begin position="273"/>
        <end position="292"/>
    </location>
</feature>
<dbReference type="InterPro" id="IPR036259">
    <property type="entry name" value="MFS_trans_sf"/>
</dbReference>
<dbReference type="InterPro" id="IPR011701">
    <property type="entry name" value="MFS"/>
</dbReference>
<organism evidence="8 9">
    <name type="scientific">Paramarasmius palmivorus</name>
    <dbReference type="NCBI Taxonomy" id="297713"/>
    <lineage>
        <taxon>Eukaryota</taxon>
        <taxon>Fungi</taxon>
        <taxon>Dikarya</taxon>
        <taxon>Basidiomycota</taxon>
        <taxon>Agaricomycotina</taxon>
        <taxon>Agaricomycetes</taxon>
        <taxon>Agaricomycetidae</taxon>
        <taxon>Agaricales</taxon>
        <taxon>Marasmiineae</taxon>
        <taxon>Marasmiaceae</taxon>
        <taxon>Paramarasmius</taxon>
    </lineage>
</organism>
<feature type="transmembrane region" description="Helical" evidence="6">
    <location>
        <begin position="312"/>
        <end position="330"/>
    </location>
</feature>
<keyword evidence="3 6" id="KW-1133">Transmembrane helix</keyword>
<evidence type="ECO:0000313" key="8">
    <source>
        <dbReference type="EMBL" id="KAK7036579.1"/>
    </source>
</evidence>
<keyword evidence="2 6" id="KW-0812">Transmembrane</keyword>
<feature type="transmembrane region" description="Helical" evidence="6">
    <location>
        <begin position="68"/>
        <end position="88"/>
    </location>
</feature>
<feature type="transmembrane region" description="Helical" evidence="6">
    <location>
        <begin position="100"/>
        <end position="125"/>
    </location>
</feature>
<feature type="region of interest" description="Disordered" evidence="5">
    <location>
        <begin position="547"/>
        <end position="577"/>
    </location>
</feature>
<keyword evidence="9" id="KW-1185">Reference proteome</keyword>
<dbReference type="EMBL" id="JAYKXP010000050">
    <property type="protein sequence ID" value="KAK7036579.1"/>
    <property type="molecule type" value="Genomic_DNA"/>
</dbReference>
<dbReference type="AlphaFoldDB" id="A0AAW0CEV7"/>
<dbReference type="CDD" id="cd17502">
    <property type="entry name" value="MFS_Azr1_MDR_like"/>
    <property type="match status" value="1"/>
</dbReference>
<feature type="transmembrane region" description="Helical" evidence="6">
    <location>
        <begin position="514"/>
        <end position="533"/>
    </location>
</feature>
<dbReference type="GO" id="GO:0022857">
    <property type="term" value="F:transmembrane transporter activity"/>
    <property type="evidence" value="ECO:0007669"/>
    <property type="project" value="InterPro"/>
</dbReference>
<gene>
    <name evidence="8" type="ORF">VNI00_011512</name>
</gene>
<protein>
    <recommendedName>
        <fullName evidence="7">Major facilitator superfamily (MFS) profile domain-containing protein</fullName>
    </recommendedName>
</protein>
<proteinExistence type="predicted"/>
<dbReference type="PANTHER" id="PTHR23501:SF102">
    <property type="entry name" value="DRUG TRANSPORTER, PUTATIVE (AFU_ORTHOLOGUE AFUA_3G08530)-RELATED"/>
    <property type="match status" value="1"/>
</dbReference>
<dbReference type="Pfam" id="PF07690">
    <property type="entry name" value="MFS_1"/>
    <property type="match status" value="1"/>
</dbReference>
<feature type="transmembrane region" description="Helical" evidence="6">
    <location>
        <begin position="375"/>
        <end position="394"/>
    </location>
</feature>
<name>A0AAW0CEV7_9AGAR</name>
<dbReference type="SUPFAM" id="SSF103473">
    <property type="entry name" value="MFS general substrate transporter"/>
    <property type="match status" value="1"/>
</dbReference>
<feature type="transmembrane region" description="Helical" evidence="6">
    <location>
        <begin position="242"/>
        <end position="261"/>
    </location>
</feature>
<dbReference type="PRINTS" id="PR01036">
    <property type="entry name" value="TCRTETB"/>
</dbReference>
<evidence type="ECO:0000256" key="5">
    <source>
        <dbReference type="SAM" id="MobiDB-lite"/>
    </source>
</evidence>
<feature type="transmembrane region" description="Helical" evidence="6">
    <location>
        <begin position="31"/>
        <end position="56"/>
    </location>
</feature>
<evidence type="ECO:0000256" key="2">
    <source>
        <dbReference type="ARBA" id="ARBA00022692"/>
    </source>
</evidence>
<evidence type="ECO:0000259" key="7">
    <source>
        <dbReference type="PROSITE" id="PS50850"/>
    </source>
</evidence>
<dbReference type="Gene3D" id="1.20.1720.10">
    <property type="entry name" value="Multidrug resistance protein D"/>
    <property type="match status" value="1"/>
</dbReference>
<feature type="transmembrane region" description="Helical" evidence="6">
    <location>
        <begin position="406"/>
        <end position="428"/>
    </location>
</feature>
<feature type="transmembrane region" description="Helical" evidence="6">
    <location>
        <begin position="187"/>
        <end position="204"/>
    </location>
</feature>
<keyword evidence="4 6" id="KW-0472">Membrane</keyword>
<evidence type="ECO:0000256" key="6">
    <source>
        <dbReference type="SAM" id="Phobius"/>
    </source>
</evidence>
<reference evidence="8 9" key="1">
    <citation type="submission" date="2024-01" db="EMBL/GenBank/DDBJ databases">
        <title>A draft genome for a cacao thread blight-causing isolate of Paramarasmius palmivorus.</title>
        <authorList>
            <person name="Baruah I.K."/>
            <person name="Bukari Y."/>
            <person name="Amoako-Attah I."/>
            <person name="Meinhardt L.W."/>
            <person name="Bailey B.A."/>
            <person name="Cohen S.P."/>
        </authorList>
    </citation>
    <scope>NUCLEOTIDE SEQUENCE [LARGE SCALE GENOMIC DNA]</scope>
    <source>
        <strain evidence="8 9">GH-12</strain>
    </source>
</reference>
<dbReference type="Proteomes" id="UP001383192">
    <property type="component" value="Unassembled WGS sequence"/>
</dbReference>
<dbReference type="GO" id="GO:0005886">
    <property type="term" value="C:plasma membrane"/>
    <property type="evidence" value="ECO:0007669"/>
    <property type="project" value="TreeGrafter"/>
</dbReference>
<feature type="transmembrane region" description="Helical" evidence="6">
    <location>
        <begin position="440"/>
        <end position="460"/>
    </location>
</feature>
<feature type="compositionally biased region" description="Basic and acidic residues" evidence="5">
    <location>
        <begin position="559"/>
        <end position="577"/>
    </location>
</feature>
<evidence type="ECO:0000256" key="3">
    <source>
        <dbReference type="ARBA" id="ARBA00022989"/>
    </source>
</evidence>
<dbReference type="InterPro" id="IPR020846">
    <property type="entry name" value="MFS_dom"/>
</dbReference>
<dbReference type="PANTHER" id="PTHR23501">
    <property type="entry name" value="MAJOR FACILITATOR SUPERFAMILY"/>
    <property type="match status" value="1"/>
</dbReference>
<feature type="domain" description="Major facilitator superfamily (MFS) profile" evidence="7">
    <location>
        <begin position="34"/>
        <end position="538"/>
    </location>
</feature>
<evidence type="ECO:0000313" key="9">
    <source>
        <dbReference type="Proteomes" id="UP001383192"/>
    </source>
</evidence>
<evidence type="ECO:0000256" key="1">
    <source>
        <dbReference type="ARBA" id="ARBA00004141"/>
    </source>
</evidence>
<sequence>MQKPLTQAPNEAPVPEADNELEVQTFPENNYVLVFTGLNLLVFVAAMDQTIVSAALPTIVRDLGGGDAYSWAGTAYIIAAASLTPLNGKLSDIVGRKPMLFVNIAIFLIGSALCGASQSFIMFIISRAIQGIGAGGIMPMMTIIIGDILPLESRATYSGILGSIWGLAALLGPLIGGALTDRASWRWAFWIVGVCVLTLFPFLIEDDHSQNIPIGVVATGFFFPLKLNPLPRKTFAENLREFDFIGLTLIMTGVLCLLVGFQLGQDNWANPQAIATVVFATLLLIGGCINELCTRKSPIIPPRLLKTRTTTAILGAGAIHSATFMMATYFLPTYFQSLGSSATRSGIEMLPFSMIGSLVSFLVGITVGKTGKYRPVFWGGFTLMTLGYALMAQLDDRSSRVEKELYLFVAALGAGTFFQIPTIALQAAMPIADMATTTTAYMLVRSLSSSIALSVGSVIFTSTLRRRLAEDAPDYHGSDRPISELANQLRDLILIEPPELRQRVIHAYTKSISMMWLVCTPLLAVGLCLTFLIRGYSLKRPTVIKSTGIPTSSEESGEVIDHDEFGGYRDDDNVTDN</sequence>
<comment type="caution">
    <text evidence="8">The sequence shown here is derived from an EMBL/GenBank/DDBJ whole genome shotgun (WGS) entry which is preliminary data.</text>
</comment>
<feature type="transmembrane region" description="Helical" evidence="6">
    <location>
        <begin position="155"/>
        <end position="175"/>
    </location>
</feature>
<dbReference type="Gene3D" id="1.20.1250.20">
    <property type="entry name" value="MFS general substrate transporter like domains"/>
    <property type="match status" value="1"/>
</dbReference>
<feature type="transmembrane region" description="Helical" evidence="6">
    <location>
        <begin position="350"/>
        <end position="368"/>
    </location>
</feature>
<accession>A0AAW0CEV7</accession>
<dbReference type="PROSITE" id="PS50850">
    <property type="entry name" value="MFS"/>
    <property type="match status" value="1"/>
</dbReference>
<evidence type="ECO:0000256" key="4">
    <source>
        <dbReference type="ARBA" id="ARBA00023136"/>
    </source>
</evidence>